<evidence type="ECO:0000256" key="1">
    <source>
        <dbReference type="SAM" id="MobiDB-lite"/>
    </source>
</evidence>
<feature type="compositionally biased region" description="Basic and acidic residues" evidence="1">
    <location>
        <begin position="110"/>
        <end position="122"/>
    </location>
</feature>
<protein>
    <submittedName>
        <fullName evidence="2">Uncharacterized protein</fullName>
    </submittedName>
</protein>
<feature type="region of interest" description="Disordered" evidence="1">
    <location>
        <begin position="195"/>
        <end position="214"/>
    </location>
</feature>
<feature type="region of interest" description="Disordered" evidence="1">
    <location>
        <begin position="109"/>
        <end position="141"/>
    </location>
</feature>
<accession>A0A7S1L747</accession>
<proteinExistence type="predicted"/>
<dbReference type="EMBL" id="HBGE01007315">
    <property type="protein sequence ID" value="CAD9094560.1"/>
    <property type="molecule type" value="Transcribed_RNA"/>
</dbReference>
<organism evidence="2">
    <name type="scientific">Alexandrium catenella</name>
    <name type="common">Red tide dinoflagellate</name>
    <name type="synonym">Gonyaulax catenella</name>
    <dbReference type="NCBI Taxonomy" id="2925"/>
    <lineage>
        <taxon>Eukaryota</taxon>
        <taxon>Sar</taxon>
        <taxon>Alveolata</taxon>
        <taxon>Dinophyceae</taxon>
        <taxon>Gonyaulacales</taxon>
        <taxon>Pyrocystaceae</taxon>
        <taxon>Alexandrium</taxon>
    </lineage>
</organism>
<name>A0A7S1L747_ALECA</name>
<feature type="region of interest" description="Disordered" evidence="1">
    <location>
        <begin position="23"/>
        <end position="52"/>
    </location>
</feature>
<evidence type="ECO:0000313" key="2">
    <source>
        <dbReference type="EMBL" id="CAD9094560.1"/>
    </source>
</evidence>
<gene>
    <name evidence="2" type="ORF">ACAT0790_LOCUS4416</name>
</gene>
<dbReference type="AlphaFoldDB" id="A0A7S1L747"/>
<sequence>MTKVLQLDYYDMSVRELRQRVAAQGARDATPQLDFDSSSAKPDLRGYAPGLQDNAGLRVLDERLKEAAERQEQMANNRAEKSLGKQGGMSKLKMVSLTDAQYEAANTQGLRDDMGGEGAKGEDVDEDALSTVSDSEDEEFDGQAMMRRQEARWQHKDTSDPWTKIQIDGDEAIRKLMEMPVDQFFRRDFTGAVDDADSKAKSPEQEEEDKNNANKQDVFLVRRTLRMVYRNMPHNDFVSLINYLLRALQTIKHAGGHIYWHADDPSFKHVLGEKGTNEYTRYLLLQLGFIRLTEVHWVWPDPIFNTQYKIICKEVDKMRLDLMLVVLKSCQMSLYKTGTHFTGNFTLLR</sequence>
<reference evidence="2" key="1">
    <citation type="submission" date="2021-01" db="EMBL/GenBank/DDBJ databases">
        <authorList>
            <person name="Corre E."/>
            <person name="Pelletier E."/>
            <person name="Niang G."/>
            <person name="Scheremetjew M."/>
            <person name="Finn R."/>
            <person name="Kale V."/>
            <person name="Holt S."/>
            <person name="Cochrane G."/>
            <person name="Meng A."/>
            <person name="Brown T."/>
            <person name="Cohen L."/>
        </authorList>
    </citation>
    <scope>NUCLEOTIDE SEQUENCE</scope>
    <source>
        <strain evidence="2">OF101</strain>
    </source>
</reference>
<feature type="compositionally biased region" description="Acidic residues" evidence="1">
    <location>
        <begin position="123"/>
        <end position="141"/>
    </location>
</feature>